<proteinExistence type="predicted"/>
<accession>A0A1I7DQM3</accession>
<dbReference type="EMBL" id="FPAU01000006">
    <property type="protein sequence ID" value="SFU13945.1"/>
    <property type="molecule type" value="Genomic_DNA"/>
</dbReference>
<protein>
    <submittedName>
        <fullName evidence="1">Uncharacterized protein</fullName>
    </submittedName>
</protein>
<gene>
    <name evidence="1" type="ORF">SAMN05192562_10686</name>
</gene>
<organism evidence="1 2">
    <name type="scientific">Kosakonia arachidis</name>
    <dbReference type="NCBI Taxonomy" id="551989"/>
    <lineage>
        <taxon>Bacteria</taxon>
        <taxon>Pseudomonadati</taxon>
        <taxon>Pseudomonadota</taxon>
        <taxon>Gammaproteobacteria</taxon>
        <taxon>Enterobacterales</taxon>
        <taxon>Enterobacteriaceae</taxon>
        <taxon>Kosakonia</taxon>
    </lineage>
</organism>
<evidence type="ECO:0000313" key="2">
    <source>
        <dbReference type="Proteomes" id="UP000199187"/>
    </source>
</evidence>
<sequence length="54" mass="6475">MVDSLEIATTLAEVVNKSWPRFVSFYLWWVSRDIPAWAFFRLSPYRINHHLPIP</sequence>
<reference evidence="2" key="1">
    <citation type="submission" date="2016-10" db="EMBL/GenBank/DDBJ databases">
        <authorList>
            <person name="Varghese N."/>
            <person name="Submissions S."/>
        </authorList>
    </citation>
    <scope>NUCLEOTIDE SEQUENCE [LARGE SCALE GENOMIC DNA]</scope>
    <source>
        <strain evidence="2">Ah-143</strain>
    </source>
</reference>
<keyword evidence="2" id="KW-1185">Reference proteome</keyword>
<dbReference type="AlphaFoldDB" id="A0A1I7DQM3"/>
<name>A0A1I7DQM3_9ENTR</name>
<dbReference type="Proteomes" id="UP000199187">
    <property type="component" value="Unassembled WGS sequence"/>
</dbReference>
<evidence type="ECO:0000313" key="1">
    <source>
        <dbReference type="EMBL" id="SFU13945.1"/>
    </source>
</evidence>